<dbReference type="Pfam" id="PF07367">
    <property type="entry name" value="FB_lectin"/>
    <property type="match status" value="1"/>
</dbReference>
<evidence type="ECO:0000313" key="1">
    <source>
        <dbReference type="EMBL" id="OAE33578.1"/>
    </source>
</evidence>
<reference evidence="1" key="1">
    <citation type="submission" date="2016-03" db="EMBL/GenBank/DDBJ databases">
        <title>Mechanisms controlling the formation of the plant cell surface in tip-growing cells are functionally conserved among land plants.</title>
        <authorList>
            <person name="Honkanen S."/>
            <person name="Jones V.A."/>
            <person name="Morieri G."/>
            <person name="Champion C."/>
            <person name="Hetherington A.J."/>
            <person name="Kelly S."/>
            <person name="Saint-Marcoux D."/>
            <person name="Proust H."/>
            <person name="Prescott H."/>
            <person name="Dolan L."/>
        </authorList>
    </citation>
    <scope>NUCLEOTIDE SEQUENCE [LARGE SCALE GENOMIC DNA]</scope>
    <source>
        <tissue evidence="1">Whole gametophyte</tissue>
    </source>
</reference>
<accession>A0A176WK98</accession>
<evidence type="ECO:0000313" key="2">
    <source>
        <dbReference type="Proteomes" id="UP000077202"/>
    </source>
</evidence>
<dbReference type="InterPro" id="IPR009960">
    <property type="entry name" value="Fruit_body_lectin_fun"/>
</dbReference>
<keyword evidence="2" id="KW-1185">Reference proteome</keyword>
<dbReference type="SUPFAM" id="SSF63724">
    <property type="entry name" value="Cytolysin/lectin"/>
    <property type="match status" value="1"/>
</dbReference>
<dbReference type="AlphaFoldDB" id="A0A176WK98"/>
<dbReference type="Proteomes" id="UP000077202">
    <property type="component" value="Unassembled WGS sequence"/>
</dbReference>
<name>A0A176WK98_MARPO</name>
<protein>
    <submittedName>
        <fullName evidence="1">Uncharacterized protein</fullName>
    </submittedName>
</protein>
<dbReference type="Gene3D" id="2.60.270.20">
    <property type="entry name" value="Cytolysin/lectin"/>
    <property type="match status" value="1"/>
</dbReference>
<comment type="caution">
    <text evidence="1">The sequence shown here is derived from an EMBL/GenBank/DDBJ whole genome shotgun (WGS) entry which is preliminary data.</text>
</comment>
<proteinExistence type="predicted"/>
<dbReference type="EMBL" id="LVLJ01000630">
    <property type="protein sequence ID" value="OAE33578.1"/>
    <property type="molecule type" value="Genomic_DNA"/>
</dbReference>
<dbReference type="InterPro" id="IPR015926">
    <property type="entry name" value="Cytolysin/lectin"/>
</dbReference>
<gene>
    <name evidence="1" type="ORF">AXG93_2139s1310</name>
</gene>
<organism evidence="1 2">
    <name type="scientific">Marchantia polymorpha subsp. ruderalis</name>
    <dbReference type="NCBI Taxonomy" id="1480154"/>
    <lineage>
        <taxon>Eukaryota</taxon>
        <taxon>Viridiplantae</taxon>
        <taxon>Streptophyta</taxon>
        <taxon>Embryophyta</taxon>
        <taxon>Marchantiophyta</taxon>
        <taxon>Marchantiopsida</taxon>
        <taxon>Marchantiidae</taxon>
        <taxon>Marchantiales</taxon>
        <taxon>Marchantiaceae</taxon>
        <taxon>Marchantia</taxon>
    </lineage>
</organism>
<sequence>MSYTIRVRVIQSEPTSWYSIVEKTVWHYGNGGTWSEVDGEQILKMGDSGTSGVLRFQNQAGDLFLVALGVHNWKRWCDIVPDLKTTETAMAIHPTYYDENGPRYQILWKQLESFEKDTSNGENIRVEYYREDDHDLYATITISTNYGLQRVGLLMAELH</sequence>